<accession>A0A327KMQ4</accession>
<reference evidence="1 2" key="1">
    <citation type="submission" date="2017-07" db="EMBL/GenBank/DDBJ databases">
        <title>Draft Genome Sequences of Select Purple Nonsulfur Bacteria.</title>
        <authorList>
            <person name="Lasarre B."/>
            <person name="Mckinlay J.B."/>
        </authorList>
    </citation>
    <scope>NUCLEOTIDE SEQUENCE [LARGE SCALE GENOMIC DNA]</scope>
    <source>
        <strain evidence="1 2">DSM 11907</strain>
    </source>
</reference>
<proteinExistence type="predicted"/>
<sequence>MLDRTTVQEFPDELIRSFSADIAPHAAHPREGGDPGAARRVVAERWIAGSSPAMTSEDAAMPARFASAT</sequence>
<name>A0A327KMQ4_9BRAD</name>
<evidence type="ECO:0000313" key="2">
    <source>
        <dbReference type="Proteomes" id="UP000248863"/>
    </source>
</evidence>
<dbReference type="EMBL" id="NPEU01000050">
    <property type="protein sequence ID" value="RAI40119.1"/>
    <property type="molecule type" value="Genomic_DNA"/>
</dbReference>
<evidence type="ECO:0000313" key="1">
    <source>
        <dbReference type="EMBL" id="RAI40119.1"/>
    </source>
</evidence>
<keyword evidence="2" id="KW-1185">Reference proteome</keyword>
<organism evidence="1 2">
    <name type="scientific">Rhodoplanes elegans</name>
    <dbReference type="NCBI Taxonomy" id="29408"/>
    <lineage>
        <taxon>Bacteria</taxon>
        <taxon>Pseudomonadati</taxon>
        <taxon>Pseudomonadota</taxon>
        <taxon>Alphaproteobacteria</taxon>
        <taxon>Hyphomicrobiales</taxon>
        <taxon>Nitrobacteraceae</taxon>
        <taxon>Rhodoplanes</taxon>
    </lineage>
</organism>
<gene>
    <name evidence="1" type="ORF">CH338_07265</name>
</gene>
<protein>
    <submittedName>
        <fullName evidence="1">Uncharacterized protein</fullName>
    </submittedName>
</protein>
<comment type="caution">
    <text evidence="1">The sequence shown here is derived from an EMBL/GenBank/DDBJ whole genome shotgun (WGS) entry which is preliminary data.</text>
</comment>
<dbReference type="AlphaFoldDB" id="A0A327KMQ4"/>
<dbReference type="Proteomes" id="UP000248863">
    <property type="component" value="Unassembled WGS sequence"/>
</dbReference>